<dbReference type="SMART" id="SM00342">
    <property type="entry name" value="HTH_ARAC"/>
    <property type="match status" value="1"/>
</dbReference>
<proteinExistence type="predicted"/>
<dbReference type="InterPro" id="IPR029062">
    <property type="entry name" value="Class_I_gatase-like"/>
</dbReference>
<dbReference type="AlphaFoldDB" id="A0A9X8EJ07"/>
<dbReference type="Gene3D" id="3.40.50.880">
    <property type="match status" value="1"/>
</dbReference>
<evidence type="ECO:0000256" key="2">
    <source>
        <dbReference type="ARBA" id="ARBA00023163"/>
    </source>
</evidence>
<dbReference type="GO" id="GO:0043565">
    <property type="term" value="F:sequence-specific DNA binding"/>
    <property type="evidence" value="ECO:0007669"/>
    <property type="project" value="InterPro"/>
</dbReference>
<dbReference type="InterPro" id="IPR002818">
    <property type="entry name" value="DJ-1/PfpI"/>
</dbReference>
<dbReference type="Proteomes" id="UP000269115">
    <property type="component" value="Unassembled WGS sequence"/>
</dbReference>
<dbReference type="SUPFAM" id="SSF46689">
    <property type="entry name" value="Homeodomain-like"/>
    <property type="match status" value="2"/>
</dbReference>
<comment type="caution">
    <text evidence="4">The sequence shown here is derived from an EMBL/GenBank/DDBJ whole genome shotgun (WGS) entry which is preliminary data.</text>
</comment>
<keyword evidence="1" id="KW-0805">Transcription regulation</keyword>
<dbReference type="InterPro" id="IPR009057">
    <property type="entry name" value="Homeodomain-like_sf"/>
</dbReference>
<dbReference type="CDD" id="cd03136">
    <property type="entry name" value="GATase1_AraC_ArgR_like"/>
    <property type="match status" value="1"/>
</dbReference>
<protein>
    <submittedName>
        <fullName evidence="4">AraC family transcriptional regulator with amidase-like domain</fullName>
    </submittedName>
</protein>
<accession>A0A9X8EJ07</accession>
<dbReference type="PANTHER" id="PTHR43130:SF3">
    <property type="entry name" value="HTH-TYPE TRANSCRIPTIONAL REGULATOR RV1931C"/>
    <property type="match status" value="1"/>
</dbReference>
<dbReference type="EMBL" id="RJUR01000014">
    <property type="protein sequence ID" value="ROQ48992.1"/>
    <property type="molecule type" value="Genomic_DNA"/>
</dbReference>
<evidence type="ECO:0000313" key="4">
    <source>
        <dbReference type="EMBL" id="ROQ48992.1"/>
    </source>
</evidence>
<organism evidence="4 5">
    <name type="scientific">Pseudomonas putida</name>
    <name type="common">Arthrobacter siderocapsulatus</name>
    <dbReference type="NCBI Taxonomy" id="303"/>
    <lineage>
        <taxon>Bacteria</taxon>
        <taxon>Pseudomonadati</taxon>
        <taxon>Pseudomonadota</taxon>
        <taxon>Gammaproteobacteria</taxon>
        <taxon>Pseudomonadales</taxon>
        <taxon>Pseudomonadaceae</taxon>
        <taxon>Pseudomonas</taxon>
    </lineage>
</organism>
<feature type="domain" description="HTH araC/xylS-type" evidence="3">
    <location>
        <begin position="255"/>
        <end position="353"/>
    </location>
</feature>
<dbReference type="GO" id="GO:0003700">
    <property type="term" value="F:DNA-binding transcription factor activity"/>
    <property type="evidence" value="ECO:0007669"/>
    <property type="project" value="InterPro"/>
</dbReference>
<reference evidence="4 5" key="1">
    <citation type="submission" date="2018-11" db="EMBL/GenBank/DDBJ databases">
        <title>Genomic analyses of the natural microbiome of Caenorhabditis elegans.</title>
        <authorList>
            <person name="Samuel B."/>
        </authorList>
    </citation>
    <scope>NUCLEOTIDE SEQUENCE [LARGE SCALE GENOMIC DNA]</scope>
    <source>
        <strain evidence="4 5">BIGb0473</strain>
    </source>
</reference>
<dbReference type="SUPFAM" id="SSF52317">
    <property type="entry name" value="Class I glutamine amidotransferase-like"/>
    <property type="match status" value="1"/>
</dbReference>
<keyword evidence="2" id="KW-0804">Transcription</keyword>
<dbReference type="PROSITE" id="PS01124">
    <property type="entry name" value="HTH_ARAC_FAMILY_2"/>
    <property type="match status" value="1"/>
</dbReference>
<sequence>MPPGVLCTLYQNNQKRQNVVQRRQFSGALQGSNLRFVGGQGHGSGPRARVGFVLLEHFSLPAFTQALDTLVTANLIQADAFATTTFSLDGASVVSDLGLVICPDAPLGLKTLEGLDLLVVCGGLRTVLRPLPELALLLQRAAQAGVALAGLWNGAWFLAQAGLLDGYQCAVHPENRAALAELARHSQVTGESYTVDRDRLTAGSPAGAFNMVLEWIGQRHGRGLVDAVVDILAYEASRFRRVQPTVHQNMSAPLREAIKLMGANLEEPLSQVQLAQYVGLSRRQIERLFQSQLGTTPVRYYLELRITESRRLLQHSDLALIDVALACGFVSPSHFSKCYTSFYGYGPSKETRFGCVNGPQKPDMP</sequence>
<dbReference type="InterPro" id="IPR052158">
    <property type="entry name" value="INH-QAR"/>
</dbReference>
<dbReference type="Pfam" id="PF12833">
    <property type="entry name" value="HTH_18"/>
    <property type="match status" value="1"/>
</dbReference>
<evidence type="ECO:0000259" key="3">
    <source>
        <dbReference type="PROSITE" id="PS01124"/>
    </source>
</evidence>
<name>A0A9X8EJ07_PSEPU</name>
<dbReference type="PANTHER" id="PTHR43130">
    <property type="entry name" value="ARAC-FAMILY TRANSCRIPTIONAL REGULATOR"/>
    <property type="match status" value="1"/>
</dbReference>
<dbReference type="Pfam" id="PF01965">
    <property type="entry name" value="DJ-1_PfpI"/>
    <property type="match status" value="1"/>
</dbReference>
<evidence type="ECO:0000256" key="1">
    <source>
        <dbReference type="ARBA" id="ARBA00023015"/>
    </source>
</evidence>
<evidence type="ECO:0000313" key="5">
    <source>
        <dbReference type="Proteomes" id="UP000269115"/>
    </source>
</evidence>
<gene>
    <name evidence="4" type="ORF">EDF85_3296</name>
</gene>
<dbReference type="Gene3D" id="1.10.10.60">
    <property type="entry name" value="Homeodomain-like"/>
    <property type="match status" value="1"/>
</dbReference>
<dbReference type="InterPro" id="IPR018060">
    <property type="entry name" value="HTH_AraC"/>
</dbReference>